<organism evidence="2 3">
    <name type="scientific">Gluconobacter potus</name>
    <dbReference type="NCBI Taxonomy" id="2724927"/>
    <lineage>
        <taxon>Bacteria</taxon>
        <taxon>Pseudomonadati</taxon>
        <taxon>Pseudomonadota</taxon>
        <taxon>Alphaproteobacteria</taxon>
        <taxon>Acetobacterales</taxon>
        <taxon>Acetobacteraceae</taxon>
        <taxon>Gluconobacter</taxon>
    </lineage>
</organism>
<sequence>MAEFTIDVTDLEVVDRRGDGARVVYGFLSGITRSGKTMRAFVPTRLLNGLKRDVELLTPPGMNLEDVGLSVRLAGDYRINPKSGSRQFNMEDAHVLTGPEAEVRMMRKQAAAALRGSLENLRDGDTDTALRSLLDMAAALGQQKLPQNIPGLEPVAEPEYPEPEDPAPSGPSFRP</sequence>
<evidence type="ECO:0000256" key="1">
    <source>
        <dbReference type="SAM" id="MobiDB-lite"/>
    </source>
</evidence>
<accession>A0A149QRZ6</accession>
<name>A0A149QRZ6_9PROT</name>
<dbReference type="PATRIC" id="fig|442.7.peg.3375"/>
<feature type="compositionally biased region" description="Pro residues" evidence="1">
    <location>
        <begin position="166"/>
        <end position="175"/>
    </location>
</feature>
<proteinExistence type="predicted"/>
<protein>
    <submittedName>
        <fullName evidence="2">Uncharacterized protein</fullName>
    </submittedName>
</protein>
<comment type="caution">
    <text evidence="2">The sequence shown here is derived from an EMBL/GenBank/DDBJ whole genome shotgun (WGS) entry which is preliminary data.</text>
</comment>
<reference evidence="2 3" key="1">
    <citation type="submission" date="2015-06" db="EMBL/GenBank/DDBJ databases">
        <title>Improved classification and identification of acetic acid bacteria using matrix-assisted laser desorption/ionization time-of-flight mass spectrometry; Gluconobacter nephelii and Gluconobacter uchimurae are later heterotypic synonyms of Gluconobacter japonicus and Gluconobacter oxydans, respectively.</title>
        <authorList>
            <person name="Li L."/>
            <person name="Cleenwerck I."/>
            <person name="De Vuyst L."/>
            <person name="Vandamme P."/>
        </authorList>
    </citation>
    <scope>NUCLEOTIDE SEQUENCE [LARGE SCALE GENOMIC DNA]</scope>
    <source>
        <strain evidence="2 3">LMG 1764</strain>
    </source>
</reference>
<dbReference type="EMBL" id="LHZB01000118">
    <property type="protein sequence ID" value="KXV00089.1"/>
    <property type="molecule type" value="Genomic_DNA"/>
</dbReference>
<dbReference type="Proteomes" id="UP000075573">
    <property type="component" value="Unassembled WGS sequence"/>
</dbReference>
<gene>
    <name evidence="2" type="ORF">AD929_12765</name>
</gene>
<feature type="region of interest" description="Disordered" evidence="1">
    <location>
        <begin position="143"/>
        <end position="175"/>
    </location>
</feature>
<evidence type="ECO:0000313" key="2">
    <source>
        <dbReference type="EMBL" id="KXV00089.1"/>
    </source>
</evidence>
<dbReference type="RefSeq" id="WP_062497375.1">
    <property type="nucleotide sequence ID" value="NZ_LHZB01000118.1"/>
</dbReference>
<dbReference type="AlphaFoldDB" id="A0A149QRZ6"/>
<evidence type="ECO:0000313" key="3">
    <source>
        <dbReference type="Proteomes" id="UP000075573"/>
    </source>
</evidence>